<keyword evidence="2" id="KW-0813">Transport</keyword>
<evidence type="ECO:0000256" key="1">
    <source>
        <dbReference type="ARBA" id="ARBA00004651"/>
    </source>
</evidence>
<dbReference type="PANTHER" id="PTHR23513">
    <property type="entry name" value="INTEGRAL MEMBRANE EFFLUX PROTEIN-RELATED"/>
    <property type="match status" value="1"/>
</dbReference>
<dbReference type="InterPro" id="IPR020846">
    <property type="entry name" value="MFS_dom"/>
</dbReference>
<evidence type="ECO:0000256" key="2">
    <source>
        <dbReference type="ARBA" id="ARBA00022448"/>
    </source>
</evidence>
<keyword evidence="3" id="KW-1003">Cell membrane</keyword>
<dbReference type="EMBL" id="UINC01173033">
    <property type="protein sequence ID" value="SVD78416.1"/>
    <property type="molecule type" value="Genomic_DNA"/>
</dbReference>
<organism evidence="9">
    <name type="scientific">marine metagenome</name>
    <dbReference type="NCBI Taxonomy" id="408172"/>
    <lineage>
        <taxon>unclassified sequences</taxon>
        <taxon>metagenomes</taxon>
        <taxon>ecological metagenomes</taxon>
    </lineage>
</organism>
<feature type="transmembrane region" description="Helical" evidence="7">
    <location>
        <begin position="103"/>
        <end position="122"/>
    </location>
</feature>
<dbReference type="InterPro" id="IPR010290">
    <property type="entry name" value="TM_effector"/>
</dbReference>
<evidence type="ECO:0000256" key="6">
    <source>
        <dbReference type="ARBA" id="ARBA00023136"/>
    </source>
</evidence>
<feature type="transmembrane region" description="Helical" evidence="7">
    <location>
        <begin position="12"/>
        <end position="33"/>
    </location>
</feature>
<dbReference type="GO" id="GO:0005886">
    <property type="term" value="C:plasma membrane"/>
    <property type="evidence" value="ECO:0007669"/>
    <property type="project" value="UniProtKB-SubCell"/>
</dbReference>
<keyword evidence="6 7" id="KW-0472">Membrane</keyword>
<protein>
    <recommendedName>
        <fullName evidence="8">Major facilitator superfamily (MFS) profile domain-containing protein</fullName>
    </recommendedName>
</protein>
<dbReference type="Pfam" id="PF05977">
    <property type="entry name" value="MFS_3"/>
    <property type="match status" value="1"/>
</dbReference>
<proteinExistence type="predicted"/>
<comment type="subcellular location">
    <subcellularLocation>
        <location evidence="1">Cell membrane</location>
        <topology evidence="1">Multi-pass membrane protein</topology>
    </subcellularLocation>
</comment>
<sequence>MNFLPKAFESKNYVFYFLGSLASVNGFQIFMFAESWITHELNESPEALGFLGLSTALPTILLNLFGGAFADRFNKKILITLCQLLTLIGVGIFALMYRADFMQYWHVYIFAALGGAVGAFELPARMSYYPLLITKEAMPSAVAMNSLTWQ</sequence>
<gene>
    <name evidence="9" type="ORF">METZ01_LOCUS431270</name>
</gene>
<keyword evidence="5 7" id="KW-1133">Transmembrane helix</keyword>
<dbReference type="GO" id="GO:0022857">
    <property type="term" value="F:transmembrane transporter activity"/>
    <property type="evidence" value="ECO:0007669"/>
    <property type="project" value="InterPro"/>
</dbReference>
<reference evidence="9" key="1">
    <citation type="submission" date="2018-05" db="EMBL/GenBank/DDBJ databases">
        <authorList>
            <person name="Lanie J.A."/>
            <person name="Ng W.-L."/>
            <person name="Kazmierczak K.M."/>
            <person name="Andrzejewski T.M."/>
            <person name="Davidsen T.M."/>
            <person name="Wayne K.J."/>
            <person name="Tettelin H."/>
            <person name="Glass J.I."/>
            <person name="Rusch D."/>
            <person name="Podicherti R."/>
            <person name="Tsui H.-C.T."/>
            <person name="Winkler M.E."/>
        </authorList>
    </citation>
    <scope>NUCLEOTIDE SEQUENCE</scope>
</reference>
<evidence type="ECO:0000259" key="8">
    <source>
        <dbReference type="PROSITE" id="PS50850"/>
    </source>
</evidence>
<dbReference type="SUPFAM" id="SSF103473">
    <property type="entry name" value="MFS general substrate transporter"/>
    <property type="match status" value="1"/>
</dbReference>
<evidence type="ECO:0000256" key="3">
    <source>
        <dbReference type="ARBA" id="ARBA00022475"/>
    </source>
</evidence>
<dbReference type="AlphaFoldDB" id="A0A382Y541"/>
<dbReference type="PROSITE" id="PS50850">
    <property type="entry name" value="MFS"/>
    <property type="match status" value="1"/>
</dbReference>
<evidence type="ECO:0000256" key="4">
    <source>
        <dbReference type="ARBA" id="ARBA00022692"/>
    </source>
</evidence>
<evidence type="ECO:0000256" key="7">
    <source>
        <dbReference type="SAM" id="Phobius"/>
    </source>
</evidence>
<dbReference type="Gene3D" id="1.20.1250.20">
    <property type="entry name" value="MFS general substrate transporter like domains"/>
    <property type="match status" value="1"/>
</dbReference>
<accession>A0A382Y541</accession>
<feature type="transmembrane region" description="Helical" evidence="7">
    <location>
        <begin position="77"/>
        <end position="97"/>
    </location>
</feature>
<keyword evidence="4 7" id="KW-0812">Transmembrane</keyword>
<dbReference type="InterPro" id="IPR036259">
    <property type="entry name" value="MFS_trans_sf"/>
</dbReference>
<evidence type="ECO:0000256" key="5">
    <source>
        <dbReference type="ARBA" id="ARBA00022989"/>
    </source>
</evidence>
<dbReference type="PANTHER" id="PTHR23513:SF9">
    <property type="entry name" value="ENTEROBACTIN EXPORTER ENTS"/>
    <property type="match status" value="1"/>
</dbReference>
<name>A0A382Y541_9ZZZZ</name>
<evidence type="ECO:0000313" key="9">
    <source>
        <dbReference type="EMBL" id="SVD78416.1"/>
    </source>
</evidence>
<feature type="non-terminal residue" evidence="9">
    <location>
        <position position="150"/>
    </location>
</feature>
<feature type="transmembrane region" description="Helical" evidence="7">
    <location>
        <begin position="48"/>
        <end position="70"/>
    </location>
</feature>
<feature type="domain" description="Major facilitator superfamily (MFS) profile" evidence="8">
    <location>
        <begin position="12"/>
        <end position="150"/>
    </location>
</feature>